<dbReference type="AlphaFoldDB" id="A0AAE8SPR0"/>
<reference evidence="2" key="1">
    <citation type="submission" date="2018-03" db="EMBL/GenBank/DDBJ databases">
        <authorList>
            <person name="Guldener U."/>
        </authorList>
    </citation>
    <scope>NUCLEOTIDE SEQUENCE</scope>
</reference>
<feature type="compositionally biased region" description="Polar residues" evidence="1">
    <location>
        <begin position="73"/>
        <end position="84"/>
    </location>
</feature>
<feature type="region of interest" description="Disordered" evidence="1">
    <location>
        <begin position="69"/>
        <end position="104"/>
    </location>
</feature>
<sequence length="104" mass="11707">MSTVIQIAREESESRTLLLLVAIDEYWVFDKLEAVALWLLNGDSYLIILGGDREILRDVLNYKREAATKKADQTGSNYKTNTLTGRDGIASSSPPPPEEEFQFI</sequence>
<evidence type="ECO:0000313" key="3">
    <source>
        <dbReference type="Proteomes" id="UP001187734"/>
    </source>
</evidence>
<protein>
    <submittedName>
        <fullName evidence="2">Uncharacterized protein</fullName>
    </submittedName>
</protein>
<evidence type="ECO:0000256" key="1">
    <source>
        <dbReference type="SAM" id="MobiDB-lite"/>
    </source>
</evidence>
<evidence type="ECO:0000313" key="2">
    <source>
        <dbReference type="EMBL" id="SPJ90582.1"/>
    </source>
</evidence>
<organism evidence="2 3">
    <name type="scientific">Fusarium torulosum</name>
    <dbReference type="NCBI Taxonomy" id="33205"/>
    <lineage>
        <taxon>Eukaryota</taxon>
        <taxon>Fungi</taxon>
        <taxon>Dikarya</taxon>
        <taxon>Ascomycota</taxon>
        <taxon>Pezizomycotina</taxon>
        <taxon>Sordariomycetes</taxon>
        <taxon>Hypocreomycetidae</taxon>
        <taxon>Hypocreales</taxon>
        <taxon>Nectriaceae</taxon>
        <taxon>Fusarium</taxon>
    </lineage>
</organism>
<gene>
    <name evidence="2" type="ORF">FTOL_13336</name>
</gene>
<accession>A0AAE8SPR0</accession>
<comment type="caution">
    <text evidence="2">The sequence shown here is derived from an EMBL/GenBank/DDBJ whole genome shotgun (WGS) entry which is preliminary data.</text>
</comment>
<proteinExistence type="predicted"/>
<name>A0AAE8SPR0_9HYPO</name>
<keyword evidence="3" id="KW-1185">Reference proteome</keyword>
<dbReference type="Proteomes" id="UP001187734">
    <property type="component" value="Unassembled WGS sequence"/>
</dbReference>
<dbReference type="EMBL" id="ONZP01000776">
    <property type="protein sequence ID" value="SPJ90582.1"/>
    <property type="molecule type" value="Genomic_DNA"/>
</dbReference>